<gene>
    <name evidence="1" type="ORF">HaLaN_01934</name>
</gene>
<keyword evidence="2" id="KW-1185">Reference proteome</keyword>
<reference evidence="1 2" key="1">
    <citation type="submission" date="2020-02" db="EMBL/GenBank/DDBJ databases">
        <title>Draft genome sequence of Haematococcus lacustris strain NIES-144.</title>
        <authorList>
            <person name="Morimoto D."/>
            <person name="Nakagawa S."/>
            <person name="Yoshida T."/>
            <person name="Sawayama S."/>
        </authorList>
    </citation>
    <scope>NUCLEOTIDE SEQUENCE [LARGE SCALE GENOMIC DNA]</scope>
    <source>
        <strain evidence="1 2">NIES-144</strain>
    </source>
</reference>
<sequence>SAVEMMRKLGAADITAFQEMTSMDDATLAVVRSALAAAGQAVGQDWTGMRSLITRDLMTKLAAMDPQAAWAEWQALCAAFRPVIVVEKEVGQLGGLLGDDVRSVATPDGCESDEGAGLRTNAVGRALGRWVDAVRKISAANALRVLLDAKLKRANEQLIRTFEGEGSNALTELRSYRVPPKYTFLVLQAVLTLAGSSEDDVHNWGRMRVLTNYKLIRRLVELKPADVTPKVVKIARRVTSDVDEADVRKESNATLALFRWLVNFTGFSELA</sequence>
<name>A0A699YAT7_HAELA</name>
<dbReference type="AlphaFoldDB" id="A0A699YAT7"/>
<dbReference type="Proteomes" id="UP000485058">
    <property type="component" value="Unassembled WGS sequence"/>
</dbReference>
<feature type="non-terminal residue" evidence="1">
    <location>
        <position position="1"/>
    </location>
</feature>
<organism evidence="1 2">
    <name type="scientific">Haematococcus lacustris</name>
    <name type="common">Green alga</name>
    <name type="synonym">Haematococcus pluvialis</name>
    <dbReference type="NCBI Taxonomy" id="44745"/>
    <lineage>
        <taxon>Eukaryota</taxon>
        <taxon>Viridiplantae</taxon>
        <taxon>Chlorophyta</taxon>
        <taxon>core chlorophytes</taxon>
        <taxon>Chlorophyceae</taxon>
        <taxon>CS clade</taxon>
        <taxon>Chlamydomonadales</taxon>
        <taxon>Haematococcaceae</taxon>
        <taxon>Haematococcus</taxon>
    </lineage>
</organism>
<comment type="caution">
    <text evidence="1">The sequence shown here is derived from an EMBL/GenBank/DDBJ whole genome shotgun (WGS) entry which is preliminary data.</text>
</comment>
<protein>
    <submittedName>
        <fullName evidence="1">Uncharacterized protein</fullName>
    </submittedName>
</protein>
<dbReference type="Gene3D" id="1.20.920.60">
    <property type="match status" value="1"/>
</dbReference>
<evidence type="ECO:0000313" key="2">
    <source>
        <dbReference type="Proteomes" id="UP000485058"/>
    </source>
</evidence>
<dbReference type="PANTHER" id="PTHR46788">
    <property type="entry name" value="EF-HAND CALCIUM-BINDING DOMAIN-CONTAINING PROTEIN 5"/>
    <property type="match status" value="1"/>
</dbReference>
<dbReference type="EMBL" id="BLLF01000078">
    <property type="protein sequence ID" value="GFH07173.1"/>
    <property type="molecule type" value="Genomic_DNA"/>
</dbReference>
<dbReference type="PANTHER" id="PTHR46788:SF1">
    <property type="entry name" value="EF-HAND CALCIUM-BINDING DOMAIN-CONTAINING PROTEIN 5"/>
    <property type="match status" value="1"/>
</dbReference>
<evidence type="ECO:0000313" key="1">
    <source>
        <dbReference type="EMBL" id="GFH07173.1"/>
    </source>
</evidence>
<accession>A0A699YAT7</accession>
<proteinExistence type="predicted"/>